<gene>
    <name evidence="4" type="ORF">CTI12_AA603140</name>
</gene>
<dbReference type="GO" id="GO:0010177">
    <property type="term" value="F:methylthioalkylmalate synthase activity"/>
    <property type="evidence" value="ECO:0007669"/>
    <property type="project" value="UniProtKB-ARBA"/>
</dbReference>
<protein>
    <submittedName>
        <fullName evidence="4">2-isopropylmalate synthase B</fullName>
    </submittedName>
</protein>
<dbReference type="InterPro" id="IPR054691">
    <property type="entry name" value="LeuA/HCS_post-cat"/>
</dbReference>
<dbReference type="GO" id="GO:0009098">
    <property type="term" value="P:L-leucine biosynthetic process"/>
    <property type="evidence" value="ECO:0007669"/>
    <property type="project" value="TreeGrafter"/>
</dbReference>
<dbReference type="PROSITE" id="PS50991">
    <property type="entry name" value="PYR_CT"/>
    <property type="match status" value="1"/>
</dbReference>
<evidence type="ECO:0000256" key="1">
    <source>
        <dbReference type="ARBA" id="ARBA00022679"/>
    </source>
</evidence>
<dbReference type="STRING" id="35608.A0A2U1KH93"/>
<dbReference type="EMBL" id="PKPP01018766">
    <property type="protein sequence ID" value="PWA36112.1"/>
    <property type="molecule type" value="Genomic_DNA"/>
</dbReference>
<dbReference type="GO" id="GO:0019761">
    <property type="term" value="P:glucosinolate biosynthetic process"/>
    <property type="evidence" value="ECO:0007669"/>
    <property type="project" value="UniProtKB-ARBA"/>
</dbReference>
<dbReference type="InterPro" id="IPR050073">
    <property type="entry name" value="2-IPM_HCS-like"/>
</dbReference>
<dbReference type="AlphaFoldDB" id="A0A2U1KH93"/>
<dbReference type="NCBIfam" id="NF002086">
    <property type="entry name" value="PRK00915.1-3"/>
    <property type="match status" value="1"/>
</dbReference>
<dbReference type="PANTHER" id="PTHR10277:SF70">
    <property type="entry name" value="2-ISOPROPYLMALATE SYNTHASE"/>
    <property type="match status" value="1"/>
</dbReference>
<comment type="caution">
    <text evidence="4">The sequence shown here is derived from an EMBL/GenBank/DDBJ whole genome shotgun (WGS) entry which is preliminary data.</text>
</comment>
<dbReference type="FunFam" id="3.20.20.70:FF:000010">
    <property type="entry name" value="2-isopropylmalate synthase"/>
    <property type="match status" value="1"/>
</dbReference>
<dbReference type="InterPro" id="IPR002034">
    <property type="entry name" value="AIPM/Hcit_synth_CS"/>
</dbReference>
<dbReference type="GO" id="GO:0009507">
    <property type="term" value="C:chloroplast"/>
    <property type="evidence" value="ECO:0007669"/>
    <property type="project" value="TreeGrafter"/>
</dbReference>
<dbReference type="OrthoDB" id="2015253at2759"/>
<dbReference type="Gene3D" id="3.20.20.70">
    <property type="entry name" value="Aldolase class I"/>
    <property type="match status" value="1"/>
</dbReference>
<comment type="similarity">
    <text evidence="2">Belongs to the alpha-IPM synthase/homocitrate synthase family.</text>
</comment>
<dbReference type="PROSITE" id="PS00816">
    <property type="entry name" value="AIPM_HOMOCIT_SYNTH_2"/>
    <property type="match status" value="1"/>
</dbReference>
<feature type="domain" description="Pyruvate carboxyltransferase" evidence="3">
    <location>
        <begin position="49"/>
        <end position="322"/>
    </location>
</feature>
<evidence type="ECO:0000256" key="2">
    <source>
        <dbReference type="RuleBase" id="RU003523"/>
    </source>
</evidence>
<reference evidence="4 5" key="1">
    <citation type="journal article" date="2018" name="Mol. Plant">
        <title>The genome of Artemisia annua provides insight into the evolution of Asteraceae family and artemisinin biosynthesis.</title>
        <authorList>
            <person name="Shen Q."/>
            <person name="Zhang L."/>
            <person name="Liao Z."/>
            <person name="Wang S."/>
            <person name="Yan T."/>
            <person name="Shi P."/>
            <person name="Liu M."/>
            <person name="Fu X."/>
            <person name="Pan Q."/>
            <person name="Wang Y."/>
            <person name="Lv Z."/>
            <person name="Lu X."/>
            <person name="Zhang F."/>
            <person name="Jiang W."/>
            <person name="Ma Y."/>
            <person name="Chen M."/>
            <person name="Hao X."/>
            <person name="Li L."/>
            <person name="Tang Y."/>
            <person name="Lv G."/>
            <person name="Zhou Y."/>
            <person name="Sun X."/>
            <person name="Brodelius P.E."/>
            <person name="Rose J.K.C."/>
            <person name="Tang K."/>
        </authorList>
    </citation>
    <scope>NUCLEOTIDE SEQUENCE [LARGE SCALE GENOMIC DNA]</scope>
    <source>
        <strain evidence="5">cv. Huhao1</strain>
        <tissue evidence="4">Leaf</tissue>
    </source>
</reference>
<keyword evidence="5" id="KW-1185">Reference proteome</keyword>
<dbReference type="InterPro" id="IPR000891">
    <property type="entry name" value="PYR_CT"/>
</dbReference>
<dbReference type="Pfam" id="PF22617">
    <property type="entry name" value="HCS_D2"/>
    <property type="match status" value="1"/>
</dbReference>
<evidence type="ECO:0000259" key="3">
    <source>
        <dbReference type="PROSITE" id="PS50991"/>
    </source>
</evidence>
<evidence type="ECO:0000313" key="5">
    <source>
        <dbReference type="Proteomes" id="UP000245207"/>
    </source>
</evidence>
<dbReference type="CDD" id="cd07940">
    <property type="entry name" value="DRE_TIM_IPMS"/>
    <property type="match status" value="1"/>
</dbReference>
<accession>A0A2U1KH93</accession>
<dbReference type="FunFam" id="1.10.238.260:FF:000001">
    <property type="entry name" value="2-isopropylmalate synthase"/>
    <property type="match status" value="1"/>
</dbReference>
<dbReference type="Proteomes" id="UP000245207">
    <property type="component" value="Unassembled WGS sequence"/>
</dbReference>
<evidence type="ECO:0000313" key="4">
    <source>
        <dbReference type="EMBL" id="PWA36112.1"/>
    </source>
</evidence>
<keyword evidence="1 2" id="KW-0808">Transferase</keyword>
<sequence>MAMSMLHTFTASLSYSREHSKTQRQKSSSVICSSRRDYVPNYIQDPNYVRIFDTTLRDGEQSPGATMTPKQKLNIARKLAELGVDIIEVGFPASNKADLDTVKSIAYEVGNETKDENAHVPVMCALARCTKEDIDKAWECLKDAKFPRLHVFLATSDIHMEYKLRMSKEEVIDKARSMVAYARSLGFTDIQCCAEDAGRSEKEFLYEFLGEVIKAGATTLNIPDTVGFNLPREFGQLIADVRANTPGIEDVIISVHCHNDLGLATANTLEGVYAGARQLEVTINGIGERAGNASLEEAVMTIKSKRELLGGLYTGINTRHIFETSKMVEEYTGMQVQPHKAIIGANAFAHESGIHQDGLLKNRSTYEIMSPEDIGLYRANESGLILGKLSGRHALKSRLSEIGYKINKTELDDLFWRFKSLAETKKVITDDDLIALMSHPVI</sequence>
<dbReference type="InterPro" id="IPR013785">
    <property type="entry name" value="Aldolase_TIM"/>
</dbReference>
<dbReference type="SUPFAM" id="SSF51569">
    <property type="entry name" value="Aldolase"/>
    <property type="match status" value="1"/>
</dbReference>
<dbReference type="PROSITE" id="PS00815">
    <property type="entry name" value="AIPM_HOMOCIT_SYNTH_1"/>
    <property type="match status" value="1"/>
</dbReference>
<name>A0A2U1KH93_ARTAN</name>
<dbReference type="GO" id="GO:0003852">
    <property type="term" value="F:2-isopropylmalate synthase activity"/>
    <property type="evidence" value="ECO:0007669"/>
    <property type="project" value="TreeGrafter"/>
</dbReference>
<dbReference type="Pfam" id="PF00682">
    <property type="entry name" value="HMGL-like"/>
    <property type="match status" value="1"/>
</dbReference>
<dbReference type="Gene3D" id="1.10.238.260">
    <property type="match status" value="1"/>
</dbReference>
<proteinExistence type="inferred from homology"/>
<dbReference type="PANTHER" id="PTHR10277">
    <property type="entry name" value="HOMOCITRATE SYNTHASE-RELATED"/>
    <property type="match status" value="1"/>
</dbReference>
<organism evidence="4 5">
    <name type="scientific">Artemisia annua</name>
    <name type="common">Sweet wormwood</name>
    <dbReference type="NCBI Taxonomy" id="35608"/>
    <lineage>
        <taxon>Eukaryota</taxon>
        <taxon>Viridiplantae</taxon>
        <taxon>Streptophyta</taxon>
        <taxon>Embryophyta</taxon>
        <taxon>Tracheophyta</taxon>
        <taxon>Spermatophyta</taxon>
        <taxon>Magnoliopsida</taxon>
        <taxon>eudicotyledons</taxon>
        <taxon>Gunneridae</taxon>
        <taxon>Pentapetalae</taxon>
        <taxon>asterids</taxon>
        <taxon>campanulids</taxon>
        <taxon>Asterales</taxon>
        <taxon>Asteraceae</taxon>
        <taxon>Asteroideae</taxon>
        <taxon>Anthemideae</taxon>
        <taxon>Artemisiinae</taxon>
        <taxon>Artemisia</taxon>
    </lineage>
</organism>